<proteinExistence type="predicted"/>
<dbReference type="EMBL" id="JAIZAY010000001">
    <property type="protein sequence ID" value="KAJ8050171.1"/>
    <property type="molecule type" value="Genomic_DNA"/>
</dbReference>
<name>A0A9Q1CRR1_HOLLE</name>
<protein>
    <submittedName>
        <fullName evidence="1">Uncharacterized protein</fullName>
    </submittedName>
</protein>
<dbReference type="InterPro" id="IPR027417">
    <property type="entry name" value="P-loop_NTPase"/>
</dbReference>
<evidence type="ECO:0000313" key="1">
    <source>
        <dbReference type="EMBL" id="KAJ8050171.1"/>
    </source>
</evidence>
<comment type="caution">
    <text evidence="1">The sequence shown here is derived from an EMBL/GenBank/DDBJ whole genome shotgun (WGS) entry which is preliminary data.</text>
</comment>
<sequence>MDPRLQHPFTSVIAGPTQSGKTVFLYKLLTNLNEVIKDPPEVILWFYGEYQPLYDKLATALGNTIQFIEGVPQSFDEYLNVSKRNLIILDDLMNETADDKKISNLFTKGSHHKNLSVILVLQNLFQQGRVSRTISLNSHYIILFKNPRDASQISFLARQMFPEKPKYLQEAYRDATKRPYGYLLIDLKGGTEENYRLRTQIFPGETQYAYVKK</sequence>
<reference evidence="1" key="1">
    <citation type="submission" date="2021-10" db="EMBL/GenBank/DDBJ databases">
        <title>Tropical sea cucumber genome reveals ecological adaptation and Cuvierian tubules defense mechanism.</title>
        <authorList>
            <person name="Chen T."/>
        </authorList>
    </citation>
    <scope>NUCLEOTIDE SEQUENCE</scope>
    <source>
        <strain evidence="1">Nanhai2018</strain>
        <tissue evidence="1">Muscle</tissue>
    </source>
</reference>
<gene>
    <name evidence="1" type="ORF">HOLleu_03267</name>
</gene>
<dbReference type="InterPro" id="IPR006758">
    <property type="entry name" value="A32L"/>
</dbReference>
<dbReference type="Proteomes" id="UP001152320">
    <property type="component" value="Chromosome 1"/>
</dbReference>
<keyword evidence="2" id="KW-1185">Reference proteome</keyword>
<accession>A0A9Q1CRR1</accession>
<dbReference type="Gene3D" id="3.40.50.300">
    <property type="entry name" value="P-loop containing nucleotide triphosphate hydrolases"/>
    <property type="match status" value="1"/>
</dbReference>
<dbReference type="SUPFAM" id="SSF52540">
    <property type="entry name" value="P-loop containing nucleoside triphosphate hydrolases"/>
    <property type="match status" value="1"/>
</dbReference>
<evidence type="ECO:0000313" key="2">
    <source>
        <dbReference type="Proteomes" id="UP001152320"/>
    </source>
</evidence>
<dbReference type="Pfam" id="PF04665">
    <property type="entry name" value="Pox_A32"/>
    <property type="match status" value="1"/>
</dbReference>
<organism evidence="1 2">
    <name type="scientific">Holothuria leucospilota</name>
    <name type="common">Black long sea cucumber</name>
    <name type="synonym">Mertensiothuria leucospilota</name>
    <dbReference type="NCBI Taxonomy" id="206669"/>
    <lineage>
        <taxon>Eukaryota</taxon>
        <taxon>Metazoa</taxon>
        <taxon>Echinodermata</taxon>
        <taxon>Eleutherozoa</taxon>
        <taxon>Echinozoa</taxon>
        <taxon>Holothuroidea</taxon>
        <taxon>Aspidochirotacea</taxon>
        <taxon>Aspidochirotida</taxon>
        <taxon>Holothuriidae</taxon>
        <taxon>Holothuria</taxon>
    </lineage>
</organism>
<dbReference type="AlphaFoldDB" id="A0A9Q1CRR1"/>
<dbReference type="OrthoDB" id="6411872at2759"/>